<dbReference type="InterPro" id="IPR050327">
    <property type="entry name" value="Proton-linked_MCT"/>
</dbReference>
<comment type="similarity">
    <text evidence="2">Belongs to the major facilitator superfamily. Monocarboxylate porter (TC 2.A.1.13) family.</text>
</comment>
<dbReference type="InParanoid" id="A0A1B7MP13"/>
<feature type="non-terminal residue" evidence="5">
    <location>
        <position position="1"/>
    </location>
</feature>
<dbReference type="EMBL" id="KV448627">
    <property type="protein sequence ID" value="OAX34327.1"/>
    <property type="molecule type" value="Genomic_DNA"/>
</dbReference>
<dbReference type="Gene3D" id="1.20.1250.20">
    <property type="entry name" value="MFS general substrate transporter like domains"/>
    <property type="match status" value="1"/>
</dbReference>
<dbReference type="GO" id="GO:0016020">
    <property type="term" value="C:membrane"/>
    <property type="evidence" value="ECO:0007669"/>
    <property type="project" value="UniProtKB-SubCell"/>
</dbReference>
<protein>
    <submittedName>
        <fullName evidence="5">MFS general substrate transporter</fullName>
    </submittedName>
</protein>
<dbReference type="InterPro" id="IPR020846">
    <property type="entry name" value="MFS_dom"/>
</dbReference>
<feature type="transmembrane region" description="Helical" evidence="3">
    <location>
        <begin position="71"/>
        <end position="93"/>
    </location>
</feature>
<name>A0A1B7MP13_9AGAM</name>
<dbReference type="STRING" id="1314800.A0A1B7MP13"/>
<proteinExistence type="inferred from homology"/>
<feature type="transmembrane region" description="Helical" evidence="3">
    <location>
        <begin position="105"/>
        <end position="124"/>
    </location>
</feature>
<gene>
    <name evidence="5" type="ORF">K503DRAFT_774678</name>
</gene>
<evidence type="ECO:0000259" key="4">
    <source>
        <dbReference type="PROSITE" id="PS50850"/>
    </source>
</evidence>
<feature type="domain" description="Major facilitator superfamily (MFS) profile" evidence="4">
    <location>
        <begin position="70"/>
        <end position="256"/>
    </location>
</feature>
<keyword evidence="3" id="KW-0472">Membrane</keyword>
<dbReference type="PROSITE" id="PS50850">
    <property type="entry name" value="MFS"/>
    <property type="match status" value="1"/>
</dbReference>
<evidence type="ECO:0000313" key="6">
    <source>
        <dbReference type="Proteomes" id="UP000092154"/>
    </source>
</evidence>
<feature type="transmembrane region" description="Helical" evidence="3">
    <location>
        <begin position="223"/>
        <end position="247"/>
    </location>
</feature>
<dbReference type="InterPro" id="IPR011701">
    <property type="entry name" value="MFS"/>
</dbReference>
<keyword evidence="3" id="KW-0812">Transmembrane</keyword>
<accession>A0A1B7MP13</accession>
<dbReference type="Proteomes" id="UP000092154">
    <property type="component" value="Unassembled WGS sequence"/>
</dbReference>
<dbReference type="PANTHER" id="PTHR11360:SF284">
    <property type="entry name" value="EG:103B4.3 PROTEIN-RELATED"/>
    <property type="match status" value="1"/>
</dbReference>
<feature type="transmembrane region" description="Helical" evidence="3">
    <location>
        <begin position="27"/>
        <end position="47"/>
    </location>
</feature>
<dbReference type="SUPFAM" id="SSF103473">
    <property type="entry name" value="MFS general substrate transporter"/>
    <property type="match status" value="1"/>
</dbReference>
<evidence type="ECO:0000256" key="2">
    <source>
        <dbReference type="ARBA" id="ARBA00006727"/>
    </source>
</evidence>
<reference evidence="5 6" key="1">
    <citation type="submission" date="2016-06" db="EMBL/GenBank/DDBJ databases">
        <title>Comparative genomics of the ectomycorrhizal sister species Rhizopogon vinicolor and Rhizopogon vesiculosus (Basidiomycota: Boletales) reveals a divergence of the mating type B locus.</title>
        <authorList>
            <consortium name="DOE Joint Genome Institute"/>
            <person name="Mujic A.B."/>
            <person name="Kuo A."/>
            <person name="Tritt A."/>
            <person name="Lipzen A."/>
            <person name="Chen C."/>
            <person name="Johnson J."/>
            <person name="Sharma A."/>
            <person name="Barry K."/>
            <person name="Grigoriev I.V."/>
            <person name="Spatafora J.W."/>
        </authorList>
    </citation>
    <scope>NUCLEOTIDE SEQUENCE [LARGE SCALE GENOMIC DNA]</scope>
    <source>
        <strain evidence="5 6">AM-OR11-026</strain>
    </source>
</reference>
<evidence type="ECO:0000256" key="1">
    <source>
        <dbReference type="ARBA" id="ARBA00004141"/>
    </source>
</evidence>
<feature type="transmembrane region" description="Helical" evidence="3">
    <location>
        <begin position="195"/>
        <end position="217"/>
    </location>
</feature>
<sequence>TAVGSSSGSTVFAAAAQKLIPLIGFKWTVRVFGFILVVTLGTANLLLQRRLPPSNVHGGLFNIKAFRNKAFTFYCISGIMTFLGLFTVLTYVSVSAVEIGVSKDFASYIISISNAASVVGRLLTGMIGDKIGAINIMAPSMALAGIMTILWPYAKNESQLITIAVIYGLSFGAFVSLFTVPVVAMGEIEDAGRRVGMFMSLAAFGAIAGPPISGALISPTKGFLVAGYYAGGTIMVSVVLLLVARYLHLRSLWGKF</sequence>
<dbReference type="GO" id="GO:0022857">
    <property type="term" value="F:transmembrane transporter activity"/>
    <property type="evidence" value="ECO:0007669"/>
    <property type="project" value="InterPro"/>
</dbReference>
<feature type="transmembrane region" description="Helical" evidence="3">
    <location>
        <begin position="136"/>
        <end position="154"/>
    </location>
</feature>
<dbReference type="PANTHER" id="PTHR11360">
    <property type="entry name" value="MONOCARBOXYLATE TRANSPORTER"/>
    <property type="match status" value="1"/>
</dbReference>
<dbReference type="OrthoDB" id="6509908at2759"/>
<comment type="subcellular location">
    <subcellularLocation>
        <location evidence="1">Membrane</location>
        <topology evidence="1">Multi-pass membrane protein</topology>
    </subcellularLocation>
</comment>
<keyword evidence="6" id="KW-1185">Reference proteome</keyword>
<dbReference type="Pfam" id="PF07690">
    <property type="entry name" value="MFS_1"/>
    <property type="match status" value="1"/>
</dbReference>
<dbReference type="InterPro" id="IPR036259">
    <property type="entry name" value="MFS_trans_sf"/>
</dbReference>
<evidence type="ECO:0000313" key="5">
    <source>
        <dbReference type="EMBL" id="OAX34327.1"/>
    </source>
</evidence>
<evidence type="ECO:0000256" key="3">
    <source>
        <dbReference type="SAM" id="Phobius"/>
    </source>
</evidence>
<feature type="transmembrane region" description="Helical" evidence="3">
    <location>
        <begin position="160"/>
        <end position="183"/>
    </location>
</feature>
<keyword evidence="3" id="KW-1133">Transmembrane helix</keyword>
<organism evidence="5 6">
    <name type="scientific">Rhizopogon vinicolor AM-OR11-026</name>
    <dbReference type="NCBI Taxonomy" id="1314800"/>
    <lineage>
        <taxon>Eukaryota</taxon>
        <taxon>Fungi</taxon>
        <taxon>Dikarya</taxon>
        <taxon>Basidiomycota</taxon>
        <taxon>Agaricomycotina</taxon>
        <taxon>Agaricomycetes</taxon>
        <taxon>Agaricomycetidae</taxon>
        <taxon>Boletales</taxon>
        <taxon>Suillineae</taxon>
        <taxon>Rhizopogonaceae</taxon>
        <taxon>Rhizopogon</taxon>
    </lineage>
</organism>
<dbReference type="AlphaFoldDB" id="A0A1B7MP13"/>